<dbReference type="EMBL" id="WIGN01000061">
    <property type="protein sequence ID" value="KAF6812609.1"/>
    <property type="molecule type" value="Genomic_DNA"/>
</dbReference>
<accession>A0A8H6JG89</accession>
<reference evidence="1 2" key="1">
    <citation type="journal article" date="2020" name="Phytopathology">
        <title>Genome Sequence Resources of Colletotrichum truncatum, C. plurivorum, C. musicola, and C. sojae: Four Species Pathogenic to Soybean (Glycine max).</title>
        <authorList>
            <person name="Rogerio F."/>
            <person name="Boufleur T.R."/>
            <person name="Ciampi-Guillardi M."/>
            <person name="Sukno S.A."/>
            <person name="Thon M.R."/>
            <person name="Massola Junior N.S."/>
            <person name="Baroncelli R."/>
        </authorList>
    </citation>
    <scope>NUCLEOTIDE SEQUENCE [LARGE SCALE GENOMIC DNA]</scope>
    <source>
        <strain evidence="1 2">LFN0009</strain>
    </source>
</reference>
<comment type="caution">
    <text evidence="1">The sequence shown here is derived from an EMBL/GenBank/DDBJ whole genome shotgun (WGS) entry which is preliminary data.</text>
</comment>
<dbReference type="Proteomes" id="UP000652219">
    <property type="component" value="Unassembled WGS sequence"/>
</dbReference>
<organism evidence="1 2">
    <name type="scientific">Colletotrichum sojae</name>
    <dbReference type="NCBI Taxonomy" id="2175907"/>
    <lineage>
        <taxon>Eukaryota</taxon>
        <taxon>Fungi</taxon>
        <taxon>Dikarya</taxon>
        <taxon>Ascomycota</taxon>
        <taxon>Pezizomycotina</taxon>
        <taxon>Sordariomycetes</taxon>
        <taxon>Hypocreomycetidae</taxon>
        <taxon>Glomerellales</taxon>
        <taxon>Glomerellaceae</taxon>
        <taxon>Colletotrichum</taxon>
        <taxon>Colletotrichum orchidearum species complex</taxon>
    </lineage>
</organism>
<dbReference type="AlphaFoldDB" id="A0A8H6JG89"/>
<sequence>MSTGKGLFSGHRARSARTTLPKVSKFLRRECSIAWDPPRRSRAPRAQTTASAIVDANTSGLRIGATTAVCGMEGSRRDWESLKLERLTLSPDVTGQAL</sequence>
<name>A0A8H6JG89_9PEZI</name>
<protein>
    <submittedName>
        <fullName evidence="1">Uncharacterized protein</fullName>
    </submittedName>
</protein>
<gene>
    <name evidence="1" type="ORF">CSOJ01_05028</name>
</gene>
<evidence type="ECO:0000313" key="2">
    <source>
        <dbReference type="Proteomes" id="UP000652219"/>
    </source>
</evidence>
<keyword evidence="2" id="KW-1185">Reference proteome</keyword>
<evidence type="ECO:0000313" key="1">
    <source>
        <dbReference type="EMBL" id="KAF6812609.1"/>
    </source>
</evidence>
<proteinExistence type="predicted"/>